<dbReference type="GO" id="GO:0003735">
    <property type="term" value="F:structural constituent of ribosome"/>
    <property type="evidence" value="ECO:0007669"/>
    <property type="project" value="InterPro"/>
</dbReference>
<protein>
    <submittedName>
        <fullName evidence="6">Ribosomal L28e protein family-domain-containing protein</fullName>
    </submittedName>
</protein>
<dbReference type="GeneID" id="33559106"/>
<evidence type="ECO:0000256" key="3">
    <source>
        <dbReference type="ARBA" id="ARBA00023274"/>
    </source>
</evidence>
<evidence type="ECO:0000256" key="1">
    <source>
        <dbReference type="ARBA" id="ARBA00007926"/>
    </source>
</evidence>
<organism evidence="6 7">
    <name type="scientific">Kockovaella imperatae</name>
    <dbReference type="NCBI Taxonomy" id="4999"/>
    <lineage>
        <taxon>Eukaryota</taxon>
        <taxon>Fungi</taxon>
        <taxon>Dikarya</taxon>
        <taxon>Basidiomycota</taxon>
        <taxon>Agaricomycotina</taxon>
        <taxon>Tremellomycetes</taxon>
        <taxon>Tremellales</taxon>
        <taxon>Cuniculitremaceae</taxon>
        <taxon>Kockovaella</taxon>
    </lineage>
</organism>
<evidence type="ECO:0000313" key="6">
    <source>
        <dbReference type="EMBL" id="ORX33388.1"/>
    </source>
</evidence>
<dbReference type="GO" id="GO:0006412">
    <property type="term" value="P:translation"/>
    <property type="evidence" value="ECO:0007669"/>
    <property type="project" value="InterPro"/>
</dbReference>
<dbReference type="InterPro" id="IPR029004">
    <property type="entry name" value="Ribosomal_eL28/Mak16"/>
</dbReference>
<dbReference type="FunCoup" id="A0A1Y1U5T7">
    <property type="interactions" value="386"/>
</dbReference>
<dbReference type="GO" id="GO:1990904">
    <property type="term" value="C:ribonucleoprotein complex"/>
    <property type="evidence" value="ECO:0007669"/>
    <property type="project" value="UniProtKB-KW"/>
</dbReference>
<gene>
    <name evidence="6" type="ORF">BD324DRAFT_639930</name>
</gene>
<dbReference type="PANTHER" id="PTHR10544">
    <property type="entry name" value="60S RIBOSOMAL PROTEIN L28"/>
    <property type="match status" value="1"/>
</dbReference>
<sequence>MSADLHWLLLRKWNSFQHPGVKGGPTLSKEHGNLRNIHSHKYSGLSNHNSVSIFADKNGAITFTKLKKDVAPNKVRDARSSSTLRRTTGSRRANKIAAVETAGKGYRADLRQAAVARISALSRANARTAAPRKEFPAKTRGKKSVSGGSKAQSGKKEDDDVIELD</sequence>
<reference evidence="6 7" key="1">
    <citation type="submission" date="2017-03" db="EMBL/GenBank/DDBJ databases">
        <title>Widespread Adenine N6-methylation of Active Genes in Fungi.</title>
        <authorList>
            <consortium name="DOE Joint Genome Institute"/>
            <person name="Mondo S.J."/>
            <person name="Dannebaum R.O."/>
            <person name="Kuo R.C."/>
            <person name="Louie K.B."/>
            <person name="Bewick A.J."/>
            <person name="Labutti K."/>
            <person name="Haridas S."/>
            <person name="Kuo A."/>
            <person name="Salamov A."/>
            <person name="Ahrendt S.R."/>
            <person name="Lau R."/>
            <person name="Bowen B.P."/>
            <person name="Lipzen A."/>
            <person name="Sullivan W."/>
            <person name="Andreopoulos W.B."/>
            <person name="Clum A."/>
            <person name="Lindquist E."/>
            <person name="Daum C."/>
            <person name="Northen T.R."/>
            <person name="Ramamoorthy G."/>
            <person name="Schmitz R.J."/>
            <person name="Gryganskyi A."/>
            <person name="Culley D."/>
            <person name="Magnuson J."/>
            <person name="James T.Y."/>
            <person name="O'Malley M.A."/>
            <person name="Stajich J.E."/>
            <person name="Spatafora J.W."/>
            <person name="Visel A."/>
            <person name="Grigoriev I.V."/>
        </authorList>
    </citation>
    <scope>NUCLEOTIDE SEQUENCE [LARGE SCALE GENOMIC DNA]</scope>
    <source>
        <strain evidence="6 7">NRRL Y-17943</strain>
    </source>
</reference>
<dbReference type="RefSeq" id="XP_021867724.1">
    <property type="nucleotide sequence ID" value="XM_022017297.1"/>
</dbReference>
<dbReference type="AlphaFoldDB" id="A0A1Y1U5T7"/>
<dbReference type="OrthoDB" id="338850at2759"/>
<dbReference type="Pfam" id="PF01778">
    <property type="entry name" value="Ribosomal_L28e"/>
    <property type="match status" value="1"/>
</dbReference>
<keyword evidence="7" id="KW-1185">Reference proteome</keyword>
<dbReference type="InParanoid" id="A0A1Y1U5T7"/>
<accession>A0A1Y1U5T7</accession>
<feature type="domain" description="Ribosomal eL28/Mak16" evidence="5">
    <location>
        <begin position="5"/>
        <end position="123"/>
    </location>
</feature>
<evidence type="ECO:0000256" key="2">
    <source>
        <dbReference type="ARBA" id="ARBA00022980"/>
    </source>
</evidence>
<keyword evidence="2" id="KW-0689">Ribosomal protein</keyword>
<dbReference type="InterPro" id="IPR002672">
    <property type="entry name" value="Ribosomal_eL28"/>
</dbReference>
<evidence type="ECO:0000313" key="7">
    <source>
        <dbReference type="Proteomes" id="UP000193218"/>
    </source>
</evidence>
<evidence type="ECO:0000259" key="5">
    <source>
        <dbReference type="Pfam" id="PF01778"/>
    </source>
</evidence>
<dbReference type="Gene3D" id="3.30.390.110">
    <property type="match status" value="1"/>
</dbReference>
<comment type="caution">
    <text evidence="6">The sequence shown here is derived from an EMBL/GenBank/DDBJ whole genome shotgun (WGS) entry which is preliminary data.</text>
</comment>
<name>A0A1Y1U5T7_9TREE</name>
<comment type="similarity">
    <text evidence="1">Belongs to the eukaryotic ribosomal protein eL28 family.</text>
</comment>
<proteinExistence type="inferred from homology"/>
<feature type="region of interest" description="Disordered" evidence="4">
    <location>
        <begin position="122"/>
        <end position="165"/>
    </location>
</feature>
<dbReference type="EMBL" id="NBSH01000022">
    <property type="protein sequence ID" value="ORX33388.1"/>
    <property type="molecule type" value="Genomic_DNA"/>
</dbReference>
<evidence type="ECO:0000256" key="4">
    <source>
        <dbReference type="SAM" id="MobiDB-lite"/>
    </source>
</evidence>
<dbReference type="STRING" id="4999.A0A1Y1U5T7"/>
<keyword evidence="3" id="KW-0687">Ribonucleoprotein</keyword>
<dbReference type="Proteomes" id="UP000193218">
    <property type="component" value="Unassembled WGS sequence"/>
</dbReference>
<dbReference type="GO" id="GO:0005840">
    <property type="term" value="C:ribosome"/>
    <property type="evidence" value="ECO:0007669"/>
    <property type="project" value="UniProtKB-KW"/>
</dbReference>